<keyword evidence="2" id="KW-1185">Reference proteome</keyword>
<name>A0A8B8AV47_CRAVI</name>
<dbReference type="KEGG" id="cvn:111105187"/>
<reference evidence="3" key="1">
    <citation type="submission" date="2025-08" db="UniProtKB">
        <authorList>
            <consortium name="RefSeq"/>
        </authorList>
    </citation>
    <scope>IDENTIFICATION</scope>
    <source>
        <tissue evidence="3">Whole sample</tissue>
    </source>
</reference>
<dbReference type="PANTHER" id="PTHR31751:SF42">
    <property type="entry name" value="PROTEIN CBG10204"/>
    <property type="match status" value="1"/>
</dbReference>
<sequence>MNRQMIIRKHVRFKLYNHSLLETTLGLQLPIPLKISIISFSKECQSIGIQISPLSKDAATQVNGDDFLSHQAFNVNLGTEELEEMTWSDTDADMEDSESDWSLSLEESDEEDDNPRNMSSLSGDTKFIVYKSSLEELLPTNCLHCANRLQDTDVVWRVLGTVLHIQSTCSKCKCQWEWASQPFSGMMPWGNLIVAAAMLFSGSSPMKAINTLKFAGIQCFSYRTYFSLQQLYLVPAVKMVWEKQQEEMFDSVRDRGLPLKLGGDARFCSQGHTAKYGSYSLINLETSKVLDVQLVQSNEVQSSYHMELEGLKRGLTKLEEENIDVSHLVTDRHSQVKCYMRRDQSNIIHMFDVWHVAKGVYKKLEAVSRKHLCNVVWEWSHSISNHLYWCAASSDGNGDLISQKWLSILKHVINIHEGHGDLYPRCLHGPLEDRVWITQGSKAYIELEAVVEGKLLVNDIKRLSHIGQTSSLESFHKVVCSFAPKSVHFFFAQMQLALHFNENSERQQSTTREGKKQYVVSYPKGRGGEGVAKEVKVDQTFSYIADLMDAVVGLRELNDSYSKARNAVDRHLQIPPPVAQSTPKPPKYVTVERHRTRFN</sequence>
<dbReference type="AlphaFoldDB" id="A0A8B8AV47"/>
<feature type="region of interest" description="Disordered" evidence="1">
    <location>
        <begin position="91"/>
        <end position="120"/>
    </location>
</feature>
<gene>
    <name evidence="3" type="primary">LOC111105187</name>
</gene>
<evidence type="ECO:0000256" key="1">
    <source>
        <dbReference type="SAM" id="MobiDB-lite"/>
    </source>
</evidence>
<dbReference type="PANTHER" id="PTHR31751">
    <property type="entry name" value="SI:CH211-108C17.2-RELATED-RELATED"/>
    <property type="match status" value="1"/>
</dbReference>
<dbReference type="GeneID" id="111105187"/>
<dbReference type="Proteomes" id="UP000694844">
    <property type="component" value="Chromosome 7"/>
</dbReference>
<dbReference type="RefSeq" id="XP_022295065.1">
    <property type="nucleotide sequence ID" value="XM_022439357.1"/>
</dbReference>
<proteinExistence type="predicted"/>
<organism evidence="2 3">
    <name type="scientific">Crassostrea virginica</name>
    <name type="common">Eastern oyster</name>
    <dbReference type="NCBI Taxonomy" id="6565"/>
    <lineage>
        <taxon>Eukaryota</taxon>
        <taxon>Metazoa</taxon>
        <taxon>Spiralia</taxon>
        <taxon>Lophotrochozoa</taxon>
        <taxon>Mollusca</taxon>
        <taxon>Bivalvia</taxon>
        <taxon>Autobranchia</taxon>
        <taxon>Pteriomorphia</taxon>
        <taxon>Ostreida</taxon>
        <taxon>Ostreoidea</taxon>
        <taxon>Ostreidae</taxon>
        <taxon>Crassostrea</taxon>
    </lineage>
</organism>
<evidence type="ECO:0000313" key="3">
    <source>
        <dbReference type="RefSeq" id="XP_022295065.1"/>
    </source>
</evidence>
<accession>A0A8B8AV47</accession>
<protein>
    <submittedName>
        <fullName evidence="3">Uncharacterized protein LOC111105187</fullName>
    </submittedName>
</protein>
<evidence type="ECO:0000313" key="2">
    <source>
        <dbReference type="Proteomes" id="UP000694844"/>
    </source>
</evidence>
<dbReference type="OrthoDB" id="6141328at2759"/>